<accession>A0A9N8EGX5</accession>
<dbReference type="EMBL" id="CAICTM010001061">
    <property type="protein sequence ID" value="CAB9519984.1"/>
    <property type="molecule type" value="Genomic_DNA"/>
</dbReference>
<feature type="transmembrane region" description="Helical" evidence="2">
    <location>
        <begin position="64"/>
        <end position="83"/>
    </location>
</feature>
<gene>
    <name evidence="3" type="ORF">SEMRO_1063_G237060.1</name>
</gene>
<dbReference type="AlphaFoldDB" id="A0A9N8EGX5"/>
<sequence length="507" mass="57994">MFEAGGIMDQYQGRTKDQVSLLMAQSPPSFAHTLRRICVVVFALGIAIGSQSTATSWIDVAEAILHFIKIYFIMFLSFLGWYFSEDTENQDDENETSQEVDHASETTSGDGSIGLQKSTTNTSEDDLIRLQKYSNTEISILWMFIGTETLFFGMFALGIIDFTAFLFVTAASTAAVLLKELLNNPINCNYGNYEKTKRDRKRYDYFEAIAIQAKLKIRDAKLMDELFRVAAFLVCNMSDTTFRRSIHETVCSLVQKRTRFLFECPRSKTEDLLELWEKWIDFLLVTAGSRQTLPKLAEYFQALLQLTASVGNNHLKHKHLRKGTLSGGTKHLREIVMRRCRALMKEGRWGKAMFQYRIQSYLFSEEEKAQETRGKTKGYLEKKIKERHLGTFLQIHINLTLDQLTTMPSENLAKSCDYTLRLAELILSEKYLRRSEKTVCVKLLWKLLCEAAGLLMEVPASAMSVHLSSNLESIEAPATVQYELLVLLARFWKICAISNQDSDQFGR</sequence>
<evidence type="ECO:0000256" key="1">
    <source>
        <dbReference type="SAM" id="MobiDB-lite"/>
    </source>
</evidence>
<dbReference type="Proteomes" id="UP001153069">
    <property type="component" value="Unassembled WGS sequence"/>
</dbReference>
<evidence type="ECO:0000256" key="2">
    <source>
        <dbReference type="SAM" id="Phobius"/>
    </source>
</evidence>
<feature type="region of interest" description="Disordered" evidence="1">
    <location>
        <begin position="90"/>
        <end position="119"/>
    </location>
</feature>
<keyword evidence="4" id="KW-1185">Reference proteome</keyword>
<name>A0A9N8EGX5_9STRA</name>
<proteinExistence type="predicted"/>
<evidence type="ECO:0000313" key="3">
    <source>
        <dbReference type="EMBL" id="CAB9519984.1"/>
    </source>
</evidence>
<comment type="caution">
    <text evidence="3">The sequence shown here is derived from an EMBL/GenBank/DDBJ whole genome shotgun (WGS) entry which is preliminary data.</text>
</comment>
<protein>
    <submittedName>
        <fullName evidence="3">Uncharacterized protein</fullName>
    </submittedName>
</protein>
<feature type="compositionally biased region" description="Polar residues" evidence="1">
    <location>
        <begin position="105"/>
        <end position="119"/>
    </location>
</feature>
<keyword evidence="2" id="KW-1133">Transmembrane helix</keyword>
<keyword evidence="2" id="KW-0472">Membrane</keyword>
<keyword evidence="2" id="KW-0812">Transmembrane</keyword>
<feature type="transmembrane region" description="Helical" evidence="2">
    <location>
        <begin position="37"/>
        <end position="58"/>
    </location>
</feature>
<organism evidence="3 4">
    <name type="scientific">Seminavis robusta</name>
    <dbReference type="NCBI Taxonomy" id="568900"/>
    <lineage>
        <taxon>Eukaryota</taxon>
        <taxon>Sar</taxon>
        <taxon>Stramenopiles</taxon>
        <taxon>Ochrophyta</taxon>
        <taxon>Bacillariophyta</taxon>
        <taxon>Bacillariophyceae</taxon>
        <taxon>Bacillariophycidae</taxon>
        <taxon>Naviculales</taxon>
        <taxon>Naviculaceae</taxon>
        <taxon>Seminavis</taxon>
    </lineage>
</organism>
<reference evidence="3" key="1">
    <citation type="submission" date="2020-06" db="EMBL/GenBank/DDBJ databases">
        <authorList>
            <consortium name="Plant Systems Biology data submission"/>
        </authorList>
    </citation>
    <scope>NUCLEOTIDE SEQUENCE</scope>
    <source>
        <strain evidence="3">D6</strain>
    </source>
</reference>
<evidence type="ECO:0000313" key="4">
    <source>
        <dbReference type="Proteomes" id="UP001153069"/>
    </source>
</evidence>